<proteinExistence type="inferred from homology"/>
<evidence type="ECO:0000259" key="15">
    <source>
        <dbReference type="Pfam" id="PF00501"/>
    </source>
</evidence>
<reference evidence="16" key="1">
    <citation type="submission" date="2015-07" db="EMBL/GenBank/DDBJ databases">
        <title>MeaNS - Measles Nucleotide Surveillance Program.</title>
        <authorList>
            <person name="Tran T."/>
            <person name="Druce J."/>
        </authorList>
    </citation>
    <scope>NUCLEOTIDE SEQUENCE</scope>
    <source>
        <strain evidence="16">UCB-OBI-ISO-001</strain>
        <tissue evidence="16">Gonad</tissue>
    </source>
</reference>
<evidence type="ECO:0000256" key="12">
    <source>
        <dbReference type="ARBA" id="ARBA00049139"/>
    </source>
</evidence>
<comment type="catalytic activity">
    <reaction evidence="12">
        <text>hexadecanoate + ATP + CoA = hexadecanoyl-CoA + AMP + diphosphate</text>
        <dbReference type="Rhea" id="RHEA:30751"/>
        <dbReference type="ChEBI" id="CHEBI:7896"/>
        <dbReference type="ChEBI" id="CHEBI:30616"/>
        <dbReference type="ChEBI" id="CHEBI:33019"/>
        <dbReference type="ChEBI" id="CHEBI:57287"/>
        <dbReference type="ChEBI" id="CHEBI:57379"/>
        <dbReference type="ChEBI" id="CHEBI:456215"/>
    </reaction>
    <physiologicalReaction direction="left-to-right" evidence="12">
        <dbReference type="Rhea" id="RHEA:30752"/>
    </physiologicalReaction>
</comment>
<dbReference type="SUPFAM" id="SSF56801">
    <property type="entry name" value="Acetyl-CoA synthetase-like"/>
    <property type="match status" value="1"/>
</dbReference>
<dbReference type="EMBL" id="KQ426725">
    <property type="protein sequence ID" value="KOF67915.1"/>
    <property type="molecule type" value="Genomic_DNA"/>
</dbReference>
<dbReference type="PANTHER" id="PTHR43272:SF107">
    <property type="entry name" value="LONG-CHAIN-FATTY-ACID--COA LIGASE 5"/>
    <property type="match status" value="1"/>
</dbReference>
<dbReference type="InterPro" id="IPR020845">
    <property type="entry name" value="AMP-binding_CS"/>
</dbReference>
<evidence type="ECO:0000256" key="1">
    <source>
        <dbReference type="ARBA" id="ARBA00006432"/>
    </source>
</evidence>
<gene>
    <name evidence="16" type="ORF">OCBIM_22008663mg</name>
</gene>
<dbReference type="GO" id="GO:0005783">
    <property type="term" value="C:endoplasmic reticulum"/>
    <property type="evidence" value="ECO:0007669"/>
    <property type="project" value="TreeGrafter"/>
</dbReference>
<dbReference type="GO" id="GO:0005524">
    <property type="term" value="F:ATP binding"/>
    <property type="evidence" value="ECO:0007669"/>
    <property type="project" value="UniProtKB-KW"/>
</dbReference>
<name>A0A0L8FU06_OCTBM</name>
<dbReference type="STRING" id="37653.A0A0L8FU06"/>
<dbReference type="PANTHER" id="PTHR43272">
    <property type="entry name" value="LONG-CHAIN-FATTY-ACID--COA LIGASE"/>
    <property type="match status" value="1"/>
</dbReference>
<feature type="domain" description="AMP-dependent synthetase/ligase" evidence="15">
    <location>
        <begin position="97"/>
        <end position="496"/>
    </location>
</feature>
<dbReference type="Gene3D" id="3.40.50.12780">
    <property type="entry name" value="N-terminal domain of ligase-like"/>
    <property type="match status" value="1"/>
</dbReference>
<sequence>MDEYLKYVGAGSLTVAALAAAAVMLHKSPEPYHPMVDLSHQSAVVEGREKIRKSVMPESSNINNSNDVTTLYEALLKGASLSVSGKLLGWRPNQTAPYTWLTYNDVLVKSANVGAGLIKLGQTPSNKTHIGIYSQNNPEFFIVEQACYMYSMVLIPLYDTLGPDAATYIVNQAEISLVVCDKNSKLKNLLKQKCKMETLKTIVLMEAPDSESLSLAKSTGVKVVLFEELEKLGEENPHKLVPCKSTDVCIICYTSGTTGIPKGAILTHKGMLAAVIASIKQMHIIGCEDVMISYLPLAHVYERFVQVMLYIAGGSIGFFSGDVKKLMDDIKVLRPTIFPSVPRLLNRLYDKILEKVNSSKVKQCVFNMALSAKASELERGILRNNSWWDKLIFREIQKTLGGRTKLITTGSAPLSPKVLSFLRCVFGCMIIEGYGQTETHGVCTLQHLGDMSIGVVGPPLSCSYIKLVDIPEMNYFADNNKGEICVKGDNIFSGYFKNDEKTQEVFDSDGWLHTGDVGEWLPNGTLKIIDRKKNIFKLSQGEYIAPEKIENIYIRSRFVAQIFVHGDSLQSCLVGICVPDEEVLSKYAAQEYGLENCSLAQMAQDPRLKKDILDDIVKLGKEGNLNSFEQVKSLHLHSELMTIENGLLTPTMKMKRQDVAKYFHLQIENMYNILNK</sequence>
<keyword evidence="3 13" id="KW-0547">Nucleotide-binding</keyword>
<protein>
    <recommendedName>
        <fullName evidence="13">Long-chain-fatty-acid--CoA ligase</fullName>
        <ecNumber evidence="13">6.2.1.3</ecNumber>
    </recommendedName>
</protein>
<evidence type="ECO:0000256" key="6">
    <source>
        <dbReference type="ARBA" id="ARBA00024469"/>
    </source>
</evidence>
<evidence type="ECO:0000256" key="10">
    <source>
        <dbReference type="ARBA" id="ARBA00024548"/>
    </source>
</evidence>
<dbReference type="InterPro" id="IPR000873">
    <property type="entry name" value="AMP-dep_synth/lig_dom"/>
</dbReference>
<keyword evidence="14" id="KW-1133">Transmembrane helix</keyword>
<dbReference type="AlphaFoldDB" id="A0A0L8FU06"/>
<keyword evidence="4 13" id="KW-0276">Fatty acid metabolism</keyword>
<dbReference type="CDD" id="cd05927">
    <property type="entry name" value="LC-FACS_euk"/>
    <property type="match status" value="1"/>
</dbReference>
<dbReference type="OrthoDB" id="1700726at2759"/>
<comment type="catalytic activity">
    <reaction evidence="6">
        <text>5-hydroxy-(6E,8Z,11Z,14Z)-eicosatetraenoate + ATP + CoA = 5-hydroxy-(6E,8Z,11Z,14Z)-eicosatetraenoyl-CoA + AMP + diphosphate</text>
        <dbReference type="Rhea" id="RHEA:52108"/>
        <dbReference type="ChEBI" id="CHEBI:30616"/>
        <dbReference type="ChEBI" id="CHEBI:33019"/>
        <dbReference type="ChEBI" id="CHEBI:57287"/>
        <dbReference type="ChEBI" id="CHEBI:65341"/>
        <dbReference type="ChEBI" id="CHEBI:136407"/>
        <dbReference type="ChEBI" id="CHEBI:456215"/>
    </reaction>
    <physiologicalReaction direction="left-to-right" evidence="6">
        <dbReference type="Rhea" id="RHEA:52109"/>
    </physiologicalReaction>
</comment>
<dbReference type="InterPro" id="IPR045311">
    <property type="entry name" value="LC-FACS_euk"/>
</dbReference>
<evidence type="ECO:0000256" key="8">
    <source>
        <dbReference type="ARBA" id="ARBA00024495"/>
    </source>
</evidence>
<evidence type="ECO:0000256" key="7">
    <source>
        <dbReference type="ARBA" id="ARBA00024484"/>
    </source>
</evidence>
<dbReference type="EC" id="6.2.1.3" evidence="13"/>
<evidence type="ECO:0000256" key="11">
    <source>
        <dbReference type="ARBA" id="ARBA00024565"/>
    </source>
</evidence>
<comment type="catalytic activity">
    <reaction evidence="10">
        <text>(5Z,8Z,11Z,14Z)-eicosatetraenoate + ATP + CoA = (5Z,8Z,11Z,14Z)-eicosatetraenoyl-CoA + AMP + diphosphate</text>
        <dbReference type="Rhea" id="RHEA:19713"/>
        <dbReference type="ChEBI" id="CHEBI:30616"/>
        <dbReference type="ChEBI" id="CHEBI:32395"/>
        <dbReference type="ChEBI" id="CHEBI:33019"/>
        <dbReference type="ChEBI" id="CHEBI:57287"/>
        <dbReference type="ChEBI" id="CHEBI:57368"/>
        <dbReference type="ChEBI" id="CHEBI:456215"/>
        <dbReference type="EC" id="6.2.1.15"/>
    </reaction>
    <physiologicalReaction direction="left-to-right" evidence="10">
        <dbReference type="Rhea" id="RHEA:19714"/>
    </physiologicalReaction>
</comment>
<dbReference type="GO" id="GO:0047676">
    <property type="term" value="F:arachidonate-CoA ligase activity"/>
    <property type="evidence" value="ECO:0007669"/>
    <property type="project" value="UniProtKB-EC"/>
</dbReference>
<evidence type="ECO:0000256" key="9">
    <source>
        <dbReference type="ARBA" id="ARBA00024532"/>
    </source>
</evidence>
<keyword evidence="5 13" id="KW-0067">ATP-binding</keyword>
<evidence type="ECO:0000256" key="5">
    <source>
        <dbReference type="ARBA" id="ARBA00022840"/>
    </source>
</evidence>
<dbReference type="Pfam" id="PF00501">
    <property type="entry name" value="AMP-binding"/>
    <property type="match status" value="1"/>
</dbReference>
<keyword evidence="13" id="KW-0443">Lipid metabolism</keyword>
<comment type="catalytic activity">
    <reaction evidence="7">
        <text>a long-chain fatty acid + ATP + CoA = a long-chain fatty acyl-CoA + AMP + diphosphate</text>
        <dbReference type="Rhea" id="RHEA:15421"/>
        <dbReference type="ChEBI" id="CHEBI:30616"/>
        <dbReference type="ChEBI" id="CHEBI:33019"/>
        <dbReference type="ChEBI" id="CHEBI:57287"/>
        <dbReference type="ChEBI" id="CHEBI:57560"/>
        <dbReference type="ChEBI" id="CHEBI:83139"/>
        <dbReference type="ChEBI" id="CHEBI:456215"/>
        <dbReference type="EC" id="6.2.1.3"/>
    </reaction>
    <physiologicalReaction direction="left-to-right" evidence="7">
        <dbReference type="Rhea" id="RHEA:15422"/>
    </physiologicalReaction>
</comment>
<accession>A0A0L8FU06</accession>
<comment type="catalytic activity">
    <reaction evidence="9">
        <text>15-hydroxy-(5Z,8Z,11Z,13E)-eicosatetraenoate + ATP + CoA = 15-hydroxy-(5Z,8Z,11Z,13E)-eicosatetraenoyl-CoA + AMP + diphosphate</text>
        <dbReference type="Rhea" id="RHEA:52116"/>
        <dbReference type="ChEBI" id="CHEBI:30616"/>
        <dbReference type="ChEBI" id="CHEBI:33019"/>
        <dbReference type="ChEBI" id="CHEBI:57287"/>
        <dbReference type="ChEBI" id="CHEBI:78832"/>
        <dbReference type="ChEBI" id="CHEBI:136409"/>
        <dbReference type="ChEBI" id="CHEBI:456215"/>
    </reaction>
    <physiologicalReaction direction="left-to-right" evidence="9">
        <dbReference type="Rhea" id="RHEA:52117"/>
    </physiologicalReaction>
</comment>
<evidence type="ECO:0000256" key="4">
    <source>
        <dbReference type="ARBA" id="ARBA00022832"/>
    </source>
</evidence>
<dbReference type="GO" id="GO:0016020">
    <property type="term" value="C:membrane"/>
    <property type="evidence" value="ECO:0007669"/>
    <property type="project" value="TreeGrafter"/>
</dbReference>
<comment type="catalytic activity">
    <reaction evidence="11">
        <text>(E)-hexadec-2-enoate + ATP + CoA = (2E)-hexadecenoyl-CoA + AMP + diphosphate</text>
        <dbReference type="Rhea" id="RHEA:36139"/>
        <dbReference type="ChEBI" id="CHEBI:30616"/>
        <dbReference type="ChEBI" id="CHEBI:33019"/>
        <dbReference type="ChEBI" id="CHEBI:57287"/>
        <dbReference type="ChEBI" id="CHEBI:61526"/>
        <dbReference type="ChEBI" id="CHEBI:72745"/>
        <dbReference type="ChEBI" id="CHEBI:456215"/>
    </reaction>
    <physiologicalReaction direction="left-to-right" evidence="11">
        <dbReference type="Rhea" id="RHEA:36140"/>
    </physiologicalReaction>
</comment>
<dbReference type="PROSITE" id="PS00455">
    <property type="entry name" value="AMP_BINDING"/>
    <property type="match status" value="1"/>
</dbReference>
<dbReference type="OMA" id="SHVYGLM"/>
<evidence type="ECO:0000256" key="2">
    <source>
        <dbReference type="ARBA" id="ARBA00022598"/>
    </source>
</evidence>
<keyword evidence="2 13" id="KW-0436">Ligase</keyword>
<evidence type="ECO:0000256" key="14">
    <source>
        <dbReference type="SAM" id="Phobius"/>
    </source>
</evidence>
<comment type="similarity">
    <text evidence="1 13">Belongs to the ATP-dependent AMP-binding enzyme family.</text>
</comment>
<evidence type="ECO:0000256" key="13">
    <source>
        <dbReference type="RuleBase" id="RU369030"/>
    </source>
</evidence>
<evidence type="ECO:0000256" key="3">
    <source>
        <dbReference type="ARBA" id="ARBA00022741"/>
    </source>
</evidence>
<comment type="function">
    <text evidence="13">Catalyzes the conversion of long-chain fatty acids to their active form acyl-CoAs for both synthesis of cellular lipids, and degradation via beta-oxidation.</text>
</comment>
<keyword evidence="14" id="KW-0812">Transmembrane</keyword>
<comment type="catalytic activity">
    <reaction evidence="8">
        <text>12-hydroxy-(5Z,8Z,10E,14Z)-eicosatetraenoate + ATP + CoA = 12-hydroxy-(5Z,8Z,10E,14Z)-eicosatetraenoyl-CoA + AMP + diphosphate</text>
        <dbReference type="Rhea" id="RHEA:52112"/>
        <dbReference type="ChEBI" id="CHEBI:30616"/>
        <dbReference type="ChEBI" id="CHEBI:33019"/>
        <dbReference type="ChEBI" id="CHEBI:57287"/>
        <dbReference type="ChEBI" id="CHEBI:90718"/>
        <dbReference type="ChEBI" id="CHEBI:136408"/>
        <dbReference type="ChEBI" id="CHEBI:456215"/>
    </reaction>
    <physiologicalReaction direction="left-to-right" evidence="8">
        <dbReference type="Rhea" id="RHEA:52113"/>
    </physiologicalReaction>
</comment>
<keyword evidence="14" id="KW-0472">Membrane</keyword>
<dbReference type="InterPro" id="IPR042099">
    <property type="entry name" value="ANL_N_sf"/>
</dbReference>
<feature type="transmembrane region" description="Helical" evidence="14">
    <location>
        <begin position="7"/>
        <end position="25"/>
    </location>
</feature>
<organism evidence="16">
    <name type="scientific">Octopus bimaculoides</name>
    <name type="common">California two-spotted octopus</name>
    <dbReference type="NCBI Taxonomy" id="37653"/>
    <lineage>
        <taxon>Eukaryota</taxon>
        <taxon>Metazoa</taxon>
        <taxon>Spiralia</taxon>
        <taxon>Lophotrochozoa</taxon>
        <taxon>Mollusca</taxon>
        <taxon>Cephalopoda</taxon>
        <taxon>Coleoidea</taxon>
        <taxon>Octopodiformes</taxon>
        <taxon>Octopoda</taxon>
        <taxon>Incirrata</taxon>
        <taxon>Octopodidae</taxon>
        <taxon>Octopus</taxon>
    </lineage>
</organism>
<evidence type="ECO:0000313" key="16">
    <source>
        <dbReference type="EMBL" id="KOF67915.1"/>
    </source>
</evidence>